<feature type="domain" description="DUF5753" evidence="1">
    <location>
        <begin position="22"/>
        <end position="197"/>
    </location>
</feature>
<gene>
    <name evidence="2" type="ORF">TL08_03595</name>
</gene>
<dbReference type="Proteomes" id="UP000095210">
    <property type="component" value="Chromosome"/>
</dbReference>
<protein>
    <recommendedName>
        <fullName evidence="1">DUF5753 domain-containing protein</fullName>
    </recommendedName>
</protein>
<evidence type="ECO:0000259" key="1">
    <source>
        <dbReference type="Pfam" id="PF19054"/>
    </source>
</evidence>
<proteinExistence type="predicted"/>
<name>A0AAC9HMM2_9PSEU</name>
<dbReference type="AlphaFoldDB" id="A0AAC9HMM2"/>
<evidence type="ECO:0000313" key="2">
    <source>
        <dbReference type="EMBL" id="AOS61551.1"/>
    </source>
</evidence>
<dbReference type="Pfam" id="PF19054">
    <property type="entry name" value="DUF5753"/>
    <property type="match status" value="1"/>
</dbReference>
<evidence type="ECO:0000313" key="3">
    <source>
        <dbReference type="Proteomes" id="UP000095210"/>
    </source>
</evidence>
<sequence length="207" mass="22843">MATDVDGRQWVATGLPEQARALRALLEAERDACRVVTVAPLLVPGMLQTSDYARAIFTAGDVPDEEIETRVRTRVGRRENFTGRRATELVAILGEAALRRPIGGPETQIDQLYALIDLADLPAVDLRVIALSCPWSPDLEGAFDLFDFPDDRDSVVCVEHRRSSLFLHERRDVDAYRAAVANVMNVAMSPVDSTGLIGDIIKEMEKP</sequence>
<dbReference type="EMBL" id="CP014859">
    <property type="protein sequence ID" value="AOS61551.1"/>
    <property type="molecule type" value="Genomic_DNA"/>
</dbReference>
<reference evidence="3" key="1">
    <citation type="submission" date="2016-03" db="EMBL/GenBank/DDBJ databases">
        <title>Complete genome sequence of the type strain Actinoalloteichus hymeniacidonis DSM 45092.</title>
        <authorList>
            <person name="Schaffert L."/>
            <person name="Albersmeier A."/>
            <person name="Winkler A."/>
            <person name="Kalinowski J."/>
            <person name="Zotchev S."/>
            <person name="Ruckert C."/>
        </authorList>
    </citation>
    <scope>NUCLEOTIDE SEQUENCE [LARGE SCALE GENOMIC DNA]</scope>
    <source>
        <strain evidence="3">HPA177(T) (DSM 45092(T))</strain>
    </source>
</reference>
<keyword evidence="3" id="KW-1185">Reference proteome</keyword>
<dbReference type="KEGG" id="ahm:TL08_03595"/>
<dbReference type="InterPro" id="IPR043917">
    <property type="entry name" value="DUF5753"/>
</dbReference>
<organism evidence="2 3">
    <name type="scientific">Actinoalloteichus hymeniacidonis</name>
    <dbReference type="NCBI Taxonomy" id="340345"/>
    <lineage>
        <taxon>Bacteria</taxon>
        <taxon>Bacillati</taxon>
        <taxon>Actinomycetota</taxon>
        <taxon>Actinomycetes</taxon>
        <taxon>Pseudonocardiales</taxon>
        <taxon>Pseudonocardiaceae</taxon>
        <taxon>Actinoalloteichus</taxon>
    </lineage>
</organism>
<accession>A0AAC9HMM2</accession>